<dbReference type="AlphaFoldDB" id="A0A5B9QVM8"/>
<keyword evidence="1" id="KW-0812">Transmembrane</keyword>
<reference evidence="2 3" key="1">
    <citation type="submission" date="2019-08" db="EMBL/GenBank/DDBJ databases">
        <title>Deep-cultivation of Planctomycetes and their phenomic and genomic characterization uncovers novel biology.</title>
        <authorList>
            <person name="Wiegand S."/>
            <person name="Jogler M."/>
            <person name="Boedeker C."/>
            <person name="Pinto D."/>
            <person name="Vollmers J."/>
            <person name="Rivas-Marin E."/>
            <person name="Kohn T."/>
            <person name="Peeters S.H."/>
            <person name="Heuer A."/>
            <person name="Rast P."/>
            <person name="Oberbeckmann S."/>
            <person name="Bunk B."/>
            <person name="Jeske O."/>
            <person name="Meyerdierks A."/>
            <person name="Storesund J.E."/>
            <person name="Kallscheuer N."/>
            <person name="Luecker S."/>
            <person name="Lage O.M."/>
            <person name="Pohl T."/>
            <person name="Merkel B.J."/>
            <person name="Hornburger P."/>
            <person name="Mueller R.-W."/>
            <person name="Bruemmer F."/>
            <person name="Labrenz M."/>
            <person name="Spormann A.M."/>
            <person name="Op den Camp H."/>
            <person name="Overmann J."/>
            <person name="Amann R."/>
            <person name="Jetten M.S.M."/>
            <person name="Mascher T."/>
            <person name="Medema M.H."/>
            <person name="Devos D.P."/>
            <person name="Kaster A.-K."/>
            <person name="Ovreas L."/>
            <person name="Rohde M."/>
            <person name="Galperin M.Y."/>
            <person name="Jogler C."/>
        </authorList>
    </citation>
    <scope>NUCLEOTIDE SEQUENCE [LARGE SCALE GENOMIC DNA]</scope>
    <source>
        <strain evidence="2 3">UC8</strain>
    </source>
</reference>
<dbReference type="EMBL" id="CP042914">
    <property type="protein sequence ID" value="QEG43094.1"/>
    <property type="molecule type" value="Genomic_DNA"/>
</dbReference>
<dbReference type="KEGG" id="rul:UC8_51380"/>
<proteinExistence type="predicted"/>
<accession>A0A5B9QVM8</accession>
<gene>
    <name evidence="2" type="ORF">UC8_51380</name>
</gene>
<sequence>MSARYTHKSRGTDPSAGNAKIKLGVAAVLATVGLAVAAWWLTRPPLQLNENQYDTTIALYRVCNQRSEAGLEQIEGLLDAAMQEGTADASHQALQAIVADARAGRWQRAAKNCRRLLDDQVQR</sequence>
<evidence type="ECO:0000313" key="2">
    <source>
        <dbReference type="EMBL" id="QEG43094.1"/>
    </source>
</evidence>
<organism evidence="2 3">
    <name type="scientific">Roseimaritima ulvae</name>
    <dbReference type="NCBI Taxonomy" id="980254"/>
    <lineage>
        <taxon>Bacteria</taxon>
        <taxon>Pseudomonadati</taxon>
        <taxon>Planctomycetota</taxon>
        <taxon>Planctomycetia</taxon>
        <taxon>Pirellulales</taxon>
        <taxon>Pirellulaceae</taxon>
        <taxon>Roseimaritima</taxon>
    </lineage>
</organism>
<name>A0A5B9QVM8_9BACT</name>
<keyword evidence="3" id="KW-1185">Reference proteome</keyword>
<keyword evidence="1" id="KW-0472">Membrane</keyword>
<dbReference type="RefSeq" id="WP_238388770.1">
    <property type="nucleotide sequence ID" value="NZ_CP042914.1"/>
</dbReference>
<protein>
    <submittedName>
        <fullName evidence="2">Uncharacterized protein</fullName>
    </submittedName>
</protein>
<dbReference type="Proteomes" id="UP000325286">
    <property type="component" value="Chromosome"/>
</dbReference>
<keyword evidence="1" id="KW-1133">Transmembrane helix</keyword>
<evidence type="ECO:0000256" key="1">
    <source>
        <dbReference type="SAM" id="Phobius"/>
    </source>
</evidence>
<evidence type="ECO:0000313" key="3">
    <source>
        <dbReference type="Proteomes" id="UP000325286"/>
    </source>
</evidence>
<feature type="transmembrane region" description="Helical" evidence="1">
    <location>
        <begin position="21"/>
        <end position="41"/>
    </location>
</feature>